<keyword evidence="3" id="KW-1185">Reference proteome</keyword>
<name>A0A6C2TYJ2_PONDE</name>
<dbReference type="InterPro" id="IPR052043">
    <property type="entry name" value="PolySaccharide_Degr_Enz"/>
</dbReference>
<dbReference type="RefSeq" id="WP_222847065.1">
    <property type="nucleotide sequence ID" value="NZ_CAAHFG010000001.1"/>
</dbReference>
<evidence type="ECO:0000313" key="3">
    <source>
        <dbReference type="Proteomes" id="UP000366872"/>
    </source>
</evidence>
<dbReference type="GO" id="GO:0016787">
    <property type="term" value="F:hydrolase activity"/>
    <property type="evidence" value="ECO:0007669"/>
    <property type="project" value="UniProtKB-KW"/>
</dbReference>
<reference evidence="2 3" key="1">
    <citation type="submission" date="2019-04" db="EMBL/GenBank/DDBJ databases">
        <authorList>
            <person name="Van Vliet M D."/>
        </authorList>
    </citation>
    <scope>NUCLEOTIDE SEQUENCE [LARGE SCALE GENOMIC DNA]</scope>
    <source>
        <strain evidence="2 3">F1</strain>
    </source>
</reference>
<dbReference type="InterPro" id="IPR012341">
    <property type="entry name" value="6hp_glycosidase-like_sf"/>
</dbReference>
<dbReference type="Gene3D" id="1.50.10.10">
    <property type="match status" value="1"/>
</dbReference>
<dbReference type="InterPro" id="IPR010905">
    <property type="entry name" value="Glyco_hydro_88"/>
</dbReference>
<sequence length="369" mass="41960">MLTLALFPGVGLLAQAVPARPTVKQVKADMKRVADWQIGHFADEFRIRRGKKPPRGLGDWTNGALYVGMVKWAEIAGDDAYYGWLKKLSERQQWKLPQRVYHADDHCVGQLYLELYRKYGEAHMIAPTQAQLDRIMAATPTRDLKWKHVVSQDRWSWCDALFMAPPLWAKMSAVADDPKYRDWMFHEFQATTDYLFDKEEQLYFRDSRFFDQRHDGNKVFWARGNGWVFGGLALILPEIPKPSEQYDYFVGIYKQMAEKLVSIQTPEGYWPMSLLEADAYPTPETSGTGFNCFGLAWGINNGVLDRATYEPAVLKAWSALTRCITEEGMLGYVQPIGAAPGQAWPDKTEVYGAGAFLAAGAELVHLLEK</sequence>
<gene>
    <name evidence="2" type="primary">yteR_1</name>
    <name evidence="2" type="ORF">PDESU_01077</name>
</gene>
<dbReference type="AlphaFoldDB" id="A0A6C2TYJ2"/>
<dbReference type="Proteomes" id="UP000366872">
    <property type="component" value="Unassembled WGS sequence"/>
</dbReference>
<evidence type="ECO:0000313" key="2">
    <source>
        <dbReference type="EMBL" id="VGO12524.1"/>
    </source>
</evidence>
<dbReference type="SUPFAM" id="SSF48208">
    <property type="entry name" value="Six-hairpin glycosidases"/>
    <property type="match status" value="1"/>
</dbReference>
<dbReference type="PANTHER" id="PTHR33886:SF8">
    <property type="entry name" value="UNSATURATED RHAMNOGALACTURONAN HYDROLASE (EUROFUNG)"/>
    <property type="match status" value="1"/>
</dbReference>
<dbReference type="GO" id="GO:0005975">
    <property type="term" value="P:carbohydrate metabolic process"/>
    <property type="evidence" value="ECO:0007669"/>
    <property type="project" value="InterPro"/>
</dbReference>
<organism evidence="2 3">
    <name type="scientific">Pontiella desulfatans</name>
    <dbReference type="NCBI Taxonomy" id="2750659"/>
    <lineage>
        <taxon>Bacteria</taxon>
        <taxon>Pseudomonadati</taxon>
        <taxon>Kiritimatiellota</taxon>
        <taxon>Kiritimatiellia</taxon>
        <taxon>Kiritimatiellales</taxon>
        <taxon>Pontiellaceae</taxon>
        <taxon>Pontiella</taxon>
    </lineage>
</organism>
<accession>A0A6C2TYJ2</accession>
<dbReference type="Pfam" id="PF07470">
    <property type="entry name" value="Glyco_hydro_88"/>
    <property type="match status" value="1"/>
</dbReference>
<dbReference type="EMBL" id="CAAHFG010000001">
    <property type="protein sequence ID" value="VGO12524.1"/>
    <property type="molecule type" value="Genomic_DNA"/>
</dbReference>
<dbReference type="PANTHER" id="PTHR33886">
    <property type="entry name" value="UNSATURATED RHAMNOGALACTURONAN HYDROLASE (EUROFUNG)"/>
    <property type="match status" value="1"/>
</dbReference>
<protein>
    <submittedName>
        <fullName evidence="2">Unsaturated rhamnogalacturonyl hydrolase YteR</fullName>
    </submittedName>
</protein>
<keyword evidence="1 2" id="KW-0378">Hydrolase</keyword>
<dbReference type="InterPro" id="IPR008928">
    <property type="entry name" value="6-hairpin_glycosidase_sf"/>
</dbReference>
<proteinExistence type="predicted"/>
<evidence type="ECO:0000256" key="1">
    <source>
        <dbReference type="ARBA" id="ARBA00022801"/>
    </source>
</evidence>